<dbReference type="AlphaFoldDB" id="A0A7J7UD02"/>
<proteinExistence type="predicted"/>
<reference evidence="1 2" key="1">
    <citation type="journal article" date="2020" name="Nature">
        <title>Six reference-quality genomes reveal evolution of bat adaptations.</title>
        <authorList>
            <person name="Jebb D."/>
            <person name="Huang Z."/>
            <person name="Pippel M."/>
            <person name="Hughes G.M."/>
            <person name="Lavrichenko K."/>
            <person name="Devanna P."/>
            <person name="Winkler S."/>
            <person name="Jermiin L.S."/>
            <person name="Skirmuntt E.C."/>
            <person name="Katzourakis A."/>
            <person name="Burkitt-Gray L."/>
            <person name="Ray D.A."/>
            <person name="Sullivan K.A.M."/>
            <person name="Roscito J.G."/>
            <person name="Kirilenko B.M."/>
            <person name="Davalos L.M."/>
            <person name="Corthals A.P."/>
            <person name="Power M.L."/>
            <person name="Jones G."/>
            <person name="Ransome R.D."/>
            <person name="Dechmann D.K.N."/>
            <person name="Locatelli A.G."/>
            <person name="Puechmaille S.J."/>
            <person name="Fedrigo O."/>
            <person name="Jarvis E.D."/>
            <person name="Hiller M."/>
            <person name="Vernes S.C."/>
            <person name="Myers E.W."/>
            <person name="Teeling E.C."/>
        </authorList>
    </citation>
    <scope>NUCLEOTIDE SEQUENCE [LARGE SCALE GENOMIC DNA]</scope>
    <source>
        <strain evidence="1">MMyoMyo1</strain>
        <tissue evidence="1">Flight muscle</tissue>
    </source>
</reference>
<organism evidence="1 2">
    <name type="scientific">Myotis myotis</name>
    <name type="common">Greater mouse-eared bat</name>
    <name type="synonym">Vespertilio myotis</name>
    <dbReference type="NCBI Taxonomy" id="51298"/>
    <lineage>
        <taxon>Eukaryota</taxon>
        <taxon>Metazoa</taxon>
        <taxon>Chordata</taxon>
        <taxon>Craniata</taxon>
        <taxon>Vertebrata</taxon>
        <taxon>Euteleostomi</taxon>
        <taxon>Mammalia</taxon>
        <taxon>Eutheria</taxon>
        <taxon>Laurasiatheria</taxon>
        <taxon>Chiroptera</taxon>
        <taxon>Yangochiroptera</taxon>
        <taxon>Vespertilionidae</taxon>
        <taxon>Myotis</taxon>
    </lineage>
</organism>
<keyword evidence="2" id="KW-1185">Reference proteome</keyword>
<protein>
    <submittedName>
        <fullName evidence="1">Uncharacterized protein</fullName>
    </submittedName>
</protein>
<accession>A0A7J7UD02</accession>
<evidence type="ECO:0000313" key="1">
    <source>
        <dbReference type="EMBL" id="KAF6310701.1"/>
    </source>
</evidence>
<comment type="caution">
    <text evidence="1">The sequence shown here is derived from an EMBL/GenBank/DDBJ whole genome shotgun (WGS) entry which is preliminary data.</text>
</comment>
<dbReference type="EMBL" id="JABWUV010000013">
    <property type="protein sequence ID" value="KAF6310701.1"/>
    <property type="molecule type" value="Genomic_DNA"/>
</dbReference>
<dbReference type="Proteomes" id="UP000527355">
    <property type="component" value="Unassembled WGS sequence"/>
</dbReference>
<name>A0A7J7UD02_MYOMY</name>
<sequence length="126" mass="14064">MPTGQQSIGPLPKVEHFVPNPKYCRLVRFCEGACCPNHPGKSLTADALAFREKSLIPRHVALMERSWDCFSYVSEFTSPSVQTLPSKVEINGKRVNEKLGSCSNTTSWGFRGEVATRMFILAVHHN</sequence>
<gene>
    <name evidence="1" type="ORF">mMyoMyo1_008759</name>
</gene>
<evidence type="ECO:0000313" key="2">
    <source>
        <dbReference type="Proteomes" id="UP000527355"/>
    </source>
</evidence>